<evidence type="ECO:0000259" key="1">
    <source>
        <dbReference type="Pfam" id="PF07635"/>
    </source>
</evidence>
<name>A0AA48H9T3_9BACT</name>
<accession>A0AA48H9T3</accession>
<gene>
    <name evidence="2" type="ORF">METESE_34960</name>
</gene>
<feature type="domain" description="Cytochrome C Planctomycete-type" evidence="1">
    <location>
        <begin position="271"/>
        <end position="307"/>
    </location>
</feature>
<proteinExistence type="predicted"/>
<dbReference type="Proteomes" id="UP001228113">
    <property type="component" value="Chromosome"/>
</dbReference>
<dbReference type="AlphaFoldDB" id="A0AA48H9T3"/>
<dbReference type="InterPro" id="IPR011429">
    <property type="entry name" value="Cyt_c_Planctomycete-type"/>
</dbReference>
<dbReference type="Pfam" id="PF07635">
    <property type="entry name" value="PSCyt1"/>
    <property type="match status" value="1"/>
</dbReference>
<organism evidence="2 3">
    <name type="scientific">Mesoterricola sediminis</name>
    <dbReference type="NCBI Taxonomy" id="2927980"/>
    <lineage>
        <taxon>Bacteria</taxon>
        <taxon>Pseudomonadati</taxon>
        <taxon>Acidobacteriota</taxon>
        <taxon>Holophagae</taxon>
        <taxon>Holophagales</taxon>
        <taxon>Holophagaceae</taxon>
        <taxon>Mesoterricola</taxon>
    </lineage>
</organism>
<dbReference type="KEGG" id="msea:METESE_34960"/>
<dbReference type="RefSeq" id="WP_316410732.1">
    <property type="nucleotide sequence ID" value="NZ_AP027081.1"/>
</dbReference>
<keyword evidence="3" id="KW-1185">Reference proteome</keyword>
<dbReference type="SUPFAM" id="SSF48695">
    <property type="entry name" value="Multiheme cytochromes"/>
    <property type="match status" value="1"/>
</dbReference>
<sequence length="333" mass="35356">MVPPWMTLAVLAALVRIPAGDAAPQRLSRTGLYGPAGGIAPGVLAYAPQYPLWSDGAAKARWVLLPRGAAIDGTDPGAWVFPVGTRFWKEFSFGGRKVETRMLWRSSATTWTYAAYAWRDDQSDADLVGPQGLPRAAEIAPGVYHTIPGHADCRACHENPAPGPLGFDALQLSVDRDSGALHGEPLRPGQATLATLADRGLLRPAPPDLAPRIQAADPRARAALGYLHVNCGSCHREGNPIPHVDLDFRYREGGSRALSTALGRPTHSQLPGRRAGTLAIAPGSPEESLLLARMRSHSPLQRMPPTGTVLVDQEAVGLLTAWIAQGGCGMVPP</sequence>
<reference evidence="2" key="1">
    <citation type="journal article" date="2023" name="Int. J. Syst. Evol. Microbiol.">
        <title>Mesoterricola silvestris gen. nov., sp. nov., Mesoterricola sediminis sp. nov., Geothrix oryzae sp. nov., Geothrix edaphica sp. nov., Geothrix rubra sp. nov., and Geothrix limicola sp. nov., six novel members of Acidobacteriota isolated from soils.</title>
        <authorList>
            <person name="Itoh H."/>
            <person name="Sugisawa Y."/>
            <person name="Mise K."/>
            <person name="Xu Z."/>
            <person name="Kuniyasu M."/>
            <person name="Ushijima N."/>
            <person name="Kawano K."/>
            <person name="Kobayashi E."/>
            <person name="Shiratori Y."/>
            <person name="Masuda Y."/>
            <person name="Senoo K."/>
        </authorList>
    </citation>
    <scope>NUCLEOTIDE SEQUENCE</scope>
    <source>
        <strain evidence="2">W786</strain>
    </source>
</reference>
<evidence type="ECO:0000313" key="2">
    <source>
        <dbReference type="EMBL" id="BDU78538.1"/>
    </source>
</evidence>
<dbReference type="EMBL" id="AP027081">
    <property type="protein sequence ID" value="BDU78538.1"/>
    <property type="molecule type" value="Genomic_DNA"/>
</dbReference>
<protein>
    <recommendedName>
        <fullName evidence="1">Cytochrome C Planctomycete-type domain-containing protein</fullName>
    </recommendedName>
</protein>
<dbReference type="InterPro" id="IPR036280">
    <property type="entry name" value="Multihaem_cyt_sf"/>
</dbReference>
<evidence type="ECO:0000313" key="3">
    <source>
        <dbReference type="Proteomes" id="UP001228113"/>
    </source>
</evidence>